<keyword evidence="3" id="KW-1185">Reference proteome</keyword>
<comment type="caution">
    <text evidence="2">The sequence shown here is derived from an EMBL/GenBank/DDBJ whole genome shotgun (WGS) entry which is preliminary data.</text>
</comment>
<accession>A0A8J3R5Q1</accession>
<dbReference type="SMART" id="SM00530">
    <property type="entry name" value="HTH_XRE"/>
    <property type="match status" value="1"/>
</dbReference>
<dbReference type="SUPFAM" id="SSF47413">
    <property type="entry name" value="lambda repressor-like DNA-binding domains"/>
    <property type="match status" value="1"/>
</dbReference>
<dbReference type="EMBL" id="BOOG01000011">
    <property type="protein sequence ID" value="GIH68978.1"/>
    <property type="molecule type" value="Genomic_DNA"/>
</dbReference>
<organism evidence="2 3">
    <name type="scientific">Sphaerimonospora thailandensis</name>
    <dbReference type="NCBI Taxonomy" id="795644"/>
    <lineage>
        <taxon>Bacteria</taxon>
        <taxon>Bacillati</taxon>
        <taxon>Actinomycetota</taxon>
        <taxon>Actinomycetes</taxon>
        <taxon>Streptosporangiales</taxon>
        <taxon>Streptosporangiaceae</taxon>
        <taxon>Sphaerimonospora</taxon>
    </lineage>
</organism>
<evidence type="ECO:0000313" key="2">
    <source>
        <dbReference type="EMBL" id="GIH68978.1"/>
    </source>
</evidence>
<dbReference type="Pfam" id="PF13560">
    <property type="entry name" value="HTH_31"/>
    <property type="match status" value="1"/>
</dbReference>
<dbReference type="PROSITE" id="PS50943">
    <property type="entry name" value="HTH_CROC1"/>
    <property type="match status" value="1"/>
</dbReference>
<proteinExistence type="predicted"/>
<evidence type="ECO:0000313" key="3">
    <source>
        <dbReference type="Proteomes" id="UP000610966"/>
    </source>
</evidence>
<evidence type="ECO:0000259" key="1">
    <source>
        <dbReference type="PROSITE" id="PS50943"/>
    </source>
</evidence>
<dbReference type="CDD" id="cd00093">
    <property type="entry name" value="HTH_XRE"/>
    <property type="match status" value="1"/>
</dbReference>
<reference evidence="2" key="1">
    <citation type="submission" date="2021-01" db="EMBL/GenBank/DDBJ databases">
        <title>Whole genome shotgun sequence of Sphaerimonospora thailandensis NBRC 107569.</title>
        <authorList>
            <person name="Komaki H."/>
            <person name="Tamura T."/>
        </authorList>
    </citation>
    <scope>NUCLEOTIDE SEQUENCE</scope>
    <source>
        <strain evidence="2">NBRC 107569</strain>
    </source>
</reference>
<dbReference type="Gene3D" id="1.10.260.40">
    <property type="entry name" value="lambda repressor-like DNA-binding domains"/>
    <property type="match status" value="1"/>
</dbReference>
<feature type="domain" description="HTH cro/C1-type" evidence="1">
    <location>
        <begin position="35"/>
        <end position="89"/>
    </location>
</feature>
<protein>
    <recommendedName>
        <fullName evidence="1">HTH cro/C1-type domain-containing protein</fullName>
    </recommendedName>
</protein>
<dbReference type="GO" id="GO:0003677">
    <property type="term" value="F:DNA binding"/>
    <property type="evidence" value="ECO:0007669"/>
    <property type="project" value="InterPro"/>
</dbReference>
<dbReference type="RefSeq" id="WP_204012626.1">
    <property type="nucleotide sequence ID" value="NZ_BOOG01000011.1"/>
</dbReference>
<gene>
    <name evidence="2" type="ORF">Mth01_12310</name>
</gene>
<dbReference type="Proteomes" id="UP000610966">
    <property type="component" value="Unassembled WGS sequence"/>
</dbReference>
<dbReference type="InterPro" id="IPR010982">
    <property type="entry name" value="Lambda_DNA-bd_dom_sf"/>
</dbReference>
<dbReference type="InterPro" id="IPR001387">
    <property type="entry name" value="Cro/C1-type_HTH"/>
</dbReference>
<name>A0A8J3R5Q1_9ACTN</name>
<sequence length="138" mass="15162">MDRHLADLLGIDPDDPEVQREDAAIERDMRLIEELVQIRRAKGITQAQVAERIGRSQPAVSEFERVGGDPHLSSIRRYALAIGAEVRHVVYVSTAETTPTLAPPSLQFELQSDDSFTYAEVGATVASSSAVKFLQRSA</sequence>
<dbReference type="AlphaFoldDB" id="A0A8J3R5Q1"/>